<dbReference type="EMBL" id="LBWQ01000017">
    <property type="protein sequence ID" value="KKR13423.1"/>
    <property type="molecule type" value="Genomic_DNA"/>
</dbReference>
<evidence type="ECO:0000313" key="12">
    <source>
        <dbReference type="EMBL" id="KKR13423.1"/>
    </source>
</evidence>
<keyword evidence="3" id="KW-1003">Cell membrane</keyword>
<comment type="subcellular location">
    <subcellularLocation>
        <location evidence="1">Cell membrane</location>
        <topology evidence="1">Multi-pass membrane protein</topology>
    </subcellularLocation>
    <subcellularLocation>
        <location evidence="9">Membrane</location>
        <topology evidence="9">Multi-pass membrane protein</topology>
    </subcellularLocation>
</comment>
<dbReference type="InterPro" id="IPR047196">
    <property type="entry name" value="YidC_ALB_C"/>
</dbReference>
<feature type="domain" description="Membrane insertase YidC/Oxa/ALB C-terminal" evidence="11">
    <location>
        <begin position="27"/>
        <end position="250"/>
    </location>
</feature>
<evidence type="ECO:0000256" key="1">
    <source>
        <dbReference type="ARBA" id="ARBA00004651"/>
    </source>
</evidence>
<organism evidence="12 13">
    <name type="scientific">Candidatus Woesebacteria bacterium GW2011_GWA1_39_21b</name>
    <dbReference type="NCBI Taxonomy" id="1618551"/>
    <lineage>
        <taxon>Bacteria</taxon>
        <taxon>Candidatus Woeseibacteriota</taxon>
    </lineage>
</organism>
<comment type="similarity">
    <text evidence="9">Belongs to the OXA1/ALB3/YidC family.</text>
</comment>
<keyword evidence="7 10" id="KW-0472">Membrane</keyword>
<gene>
    <name evidence="12" type="ORF">UT40_C0017G0009</name>
</gene>
<evidence type="ECO:0000256" key="9">
    <source>
        <dbReference type="RuleBase" id="RU003945"/>
    </source>
</evidence>
<evidence type="ECO:0000256" key="10">
    <source>
        <dbReference type="SAM" id="Phobius"/>
    </source>
</evidence>
<proteinExistence type="inferred from homology"/>
<dbReference type="GO" id="GO:0015031">
    <property type="term" value="P:protein transport"/>
    <property type="evidence" value="ECO:0007669"/>
    <property type="project" value="UniProtKB-KW"/>
</dbReference>
<evidence type="ECO:0000256" key="7">
    <source>
        <dbReference type="ARBA" id="ARBA00023136"/>
    </source>
</evidence>
<evidence type="ECO:0000313" key="13">
    <source>
        <dbReference type="Proteomes" id="UP000034690"/>
    </source>
</evidence>
<feature type="transmembrane region" description="Helical" evidence="10">
    <location>
        <begin position="167"/>
        <end position="186"/>
    </location>
</feature>
<keyword evidence="2" id="KW-0813">Transport</keyword>
<feature type="transmembrane region" description="Helical" evidence="10">
    <location>
        <begin position="20"/>
        <end position="42"/>
    </location>
</feature>
<accession>A0A0G0ND51</accession>
<dbReference type="CDD" id="cd20070">
    <property type="entry name" value="5TM_YidC_Alb3"/>
    <property type="match status" value="1"/>
</dbReference>
<evidence type="ECO:0000256" key="6">
    <source>
        <dbReference type="ARBA" id="ARBA00022989"/>
    </source>
</evidence>
<reference evidence="12 13" key="1">
    <citation type="journal article" date="2015" name="Nature">
        <title>rRNA introns, odd ribosomes, and small enigmatic genomes across a large radiation of phyla.</title>
        <authorList>
            <person name="Brown C.T."/>
            <person name="Hug L.A."/>
            <person name="Thomas B.C."/>
            <person name="Sharon I."/>
            <person name="Castelle C.J."/>
            <person name="Singh A."/>
            <person name="Wilkins M.J."/>
            <person name="Williams K.H."/>
            <person name="Banfield J.F."/>
        </authorList>
    </citation>
    <scope>NUCLEOTIDE SEQUENCE [LARGE SCALE GENOMIC DNA]</scope>
</reference>
<protein>
    <submittedName>
        <fullName evidence="12">Membrane protein insertase, YidC/Oxa1 family</fullName>
    </submittedName>
</protein>
<sequence>MNIFNLVLIKPLANGLILFYKILGSNMGLAIIGFSLFLRFVLNPLTRPYMNSMKKMKEIAPELERLKKRHTGDRVKLAQAQADLYRQKGVNPGAGCLPYLLQIVILIAFFNLFVKALSPDGDPTTRFNELLYSPLMFSQNDTIETRFLYLDVTKPDVIKLPFVNFPMPGPVLILAALVQFLSAKVMNPYTRLEEKIAKKTKESSDDFQVAMQKSMVYTFPLFTLFIGMRFASGLAIYWFIFSLTQIFQQVKSQGWGELTPWLEKLKSLKS</sequence>
<keyword evidence="4 9" id="KW-0812">Transmembrane</keyword>
<keyword evidence="6 10" id="KW-1133">Transmembrane helix</keyword>
<keyword evidence="8" id="KW-0143">Chaperone</keyword>
<dbReference type="InterPro" id="IPR028055">
    <property type="entry name" value="YidC/Oxa/ALB_C"/>
</dbReference>
<dbReference type="PANTHER" id="PTHR12428:SF65">
    <property type="entry name" value="CYTOCHROME C OXIDASE ASSEMBLY PROTEIN COX18, MITOCHONDRIAL"/>
    <property type="match status" value="1"/>
</dbReference>
<feature type="transmembrane region" description="Helical" evidence="10">
    <location>
        <begin position="221"/>
        <end position="241"/>
    </location>
</feature>
<evidence type="ECO:0000256" key="8">
    <source>
        <dbReference type="ARBA" id="ARBA00023186"/>
    </source>
</evidence>
<dbReference type="PANTHER" id="PTHR12428">
    <property type="entry name" value="OXA1"/>
    <property type="match status" value="1"/>
</dbReference>
<dbReference type="GO" id="GO:0005886">
    <property type="term" value="C:plasma membrane"/>
    <property type="evidence" value="ECO:0007669"/>
    <property type="project" value="UniProtKB-SubCell"/>
</dbReference>
<evidence type="ECO:0000256" key="2">
    <source>
        <dbReference type="ARBA" id="ARBA00022448"/>
    </source>
</evidence>
<dbReference type="NCBIfam" id="TIGR03592">
    <property type="entry name" value="yidC_oxa1_cterm"/>
    <property type="match status" value="1"/>
</dbReference>
<dbReference type="GO" id="GO:0032977">
    <property type="term" value="F:membrane insertase activity"/>
    <property type="evidence" value="ECO:0007669"/>
    <property type="project" value="InterPro"/>
</dbReference>
<dbReference type="Pfam" id="PF02096">
    <property type="entry name" value="60KD_IMP"/>
    <property type="match status" value="1"/>
</dbReference>
<comment type="caution">
    <text evidence="12">The sequence shown here is derived from an EMBL/GenBank/DDBJ whole genome shotgun (WGS) entry which is preliminary data.</text>
</comment>
<evidence type="ECO:0000256" key="4">
    <source>
        <dbReference type="ARBA" id="ARBA00022692"/>
    </source>
</evidence>
<dbReference type="GO" id="GO:0051205">
    <property type="term" value="P:protein insertion into membrane"/>
    <property type="evidence" value="ECO:0007669"/>
    <property type="project" value="TreeGrafter"/>
</dbReference>
<dbReference type="Proteomes" id="UP000034690">
    <property type="component" value="Unassembled WGS sequence"/>
</dbReference>
<keyword evidence="5" id="KW-0653">Protein transport</keyword>
<dbReference type="InterPro" id="IPR001708">
    <property type="entry name" value="YidC/ALB3/OXA1/COX18"/>
</dbReference>
<name>A0A0G0ND51_9BACT</name>
<dbReference type="AlphaFoldDB" id="A0A0G0ND51"/>
<feature type="transmembrane region" description="Helical" evidence="10">
    <location>
        <begin position="96"/>
        <end position="114"/>
    </location>
</feature>
<evidence type="ECO:0000256" key="3">
    <source>
        <dbReference type="ARBA" id="ARBA00022475"/>
    </source>
</evidence>
<evidence type="ECO:0000256" key="5">
    <source>
        <dbReference type="ARBA" id="ARBA00022927"/>
    </source>
</evidence>
<evidence type="ECO:0000259" key="11">
    <source>
        <dbReference type="Pfam" id="PF02096"/>
    </source>
</evidence>